<protein>
    <submittedName>
        <fullName evidence="2">Heatshock protein 90</fullName>
    </submittedName>
</protein>
<feature type="transmembrane region" description="Helical" evidence="1">
    <location>
        <begin position="243"/>
        <end position="261"/>
    </location>
</feature>
<keyword evidence="1" id="KW-0812">Transmembrane</keyword>
<keyword evidence="1" id="KW-0472">Membrane</keyword>
<feature type="transmembrane region" description="Helical" evidence="1">
    <location>
        <begin position="217"/>
        <end position="236"/>
    </location>
</feature>
<proteinExistence type="predicted"/>
<gene>
    <name evidence="2" type="primary">hsp90</name>
</gene>
<accession>Q4H021</accession>
<name>Q4H021_9CLOS</name>
<feature type="transmembrane region" description="Helical" evidence="1">
    <location>
        <begin position="193"/>
        <end position="211"/>
    </location>
</feature>
<sequence>SFLGGLYSIVDYYDIDTFVEDDARVGFLESPSVMNFLTIFFNPSIIVKSRIMSVLKDFLPIRVTSLTQLRNNPTLTDYLKVEGKFYPRLTYLDFPTVQMITTNLRLLLRAGPADKGMLPIISSGVPAFDNNDETFVIIAAYYGLHGTSSTRVEPRPDFIILTYKGKETIFLLKFVEDYFDRIGKGFRFSIRRAYLGTLIYYADLVYVYADLKFRSRWIHSSVIMMLVCYILIYKDIGVIYERILESLITIFNLQSYVLIAMRPYTLRLTMLCSPVIQISFNNNK</sequence>
<feature type="non-terminal residue" evidence="2">
    <location>
        <position position="1"/>
    </location>
</feature>
<keyword evidence="1" id="KW-1133">Transmembrane helix</keyword>
<dbReference type="EMBL" id="AJ844555">
    <property type="protein sequence ID" value="CAH59639.1"/>
    <property type="molecule type" value="Genomic_RNA"/>
</dbReference>
<reference evidence="2" key="1">
    <citation type="submission" date="2004-10" db="EMBL/GenBank/DDBJ databases">
        <title>Partial molecular charcterization of olive leaf yellowing-associated virus and productuion of polyclonal antisera by means of recombinant proteins.</title>
        <authorList>
            <person name="Elbeaino T."/>
            <person name="Minafra A."/>
            <person name="Saponari M."/>
            <person name="Savino V."/>
            <person name="Martelli G."/>
        </authorList>
    </citation>
    <scope>NUCLEOTIDE SEQUENCE</scope>
    <source>
        <strain evidence="2">OG9</strain>
    </source>
</reference>
<feature type="non-terminal residue" evidence="2">
    <location>
        <position position="284"/>
    </location>
</feature>
<organism evidence="2">
    <name type="scientific">Olive leaf yellowing-associated virus</name>
    <dbReference type="NCBI Taxonomy" id="82791"/>
    <lineage>
        <taxon>Viruses</taxon>
        <taxon>Riboviria</taxon>
        <taxon>Orthornavirae</taxon>
        <taxon>Kitrinoviricota</taxon>
        <taxon>Alsuviricetes</taxon>
        <taxon>Martellivirales</taxon>
        <taxon>Closteroviridae</taxon>
        <taxon>Olivavirus</taxon>
        <taxon>Olivavirus flavioleae</taxon>
    </lineage>
</organism>
<evidence type="ECO:0000313" key="2">
    <source>
        <dbReference type="EMBL" id="CAH59639.1"/>
    </source>
</evidence>
<evidence type="ECO:0000256" key="1">
    <source>
        <dbReference type="SAM" id="Phobius"/>
    </source>
</evidence>